<keyword evidence="5 7" id="KW-1133">Transmembrane helix</keyword>
<reference evidence="8" key="1">
    <citation type="submission" date="2022-01" db="EMBL/GenBank/DDBJ databases">
        <title>Novel species in genus Dyadobacter.</title>
        <authorList>
            <person name="Ma C."/>
        </authorList>
    </citation>
    <scope>NUCLEOTIDE SEQUENCE</scope>
    <source>
        <strain evidence="8">CY357</strain>
    </source>
</reference>
<dbReference type="Proteomes" id="UP001139411">
    <property type="component" value="Unassembled WGS sequence"/>
</dbReference>
<evidence type="ECO:0000256" key="2">
    <source>
        <dbReference type="ARBA" id="ARBA00022448"/>
    </source>
</evidence>
<keyword evidence="6 7" id="KW-0472">Membrane</keyword>
<feature type="transmembrane region" description="Helical" evidence="7">
    <location>
        <begin position="319"/>
        <end position="338"/>
    </location>
</feature>
<feature type="transmembrane region" description="Helical" evidence="7">
    <location>
        <begin position="100"/>
        <end position="120"/>
    </location>
</feature>
<feature type="transmembrane region" description="Helical" evidence="7">
    <location>
        <begin position="200"/>
        <end position="217"/>
    </location>
</feature>
<dbReference type="PIRSF" id="PIRSF006603">
    <property type="entry name" value="DinF"/>
    <property type="match status" value="1"/>
</dbReference>
<name>A0A9X1QFV1_9BACT</name>
<evidence type="ECO:0000256" key="3">
    <source>
        <dbReference type="ARBA" id="ARBA00022475"/>
    </source>
</evidence>
<feature type="transmembrane region" description="Helical" evidence="7">
    <location>
        <begin position="140"/>
        <end position="159"/>
    </location>
</feature>
<dbReference type="InterPro" id="IPR002528">
    <property type="entry name" value="MATE_fam"/>
</dbReference>
<feature type="transmembrane region" description="Helical" evidence="7">
    <location>
        <begin position="290"/>
        <end position="307"/>
    </location>
</feature>
<evidence type="ECO:0000256" key="4">
    <source>
        <dbReference type="ARBA" id="ARBA00022692"/>
    </source>
</evidence>
<evidence type="ECO:0000256" key="1">
    <source>
        <dbReference type="ARBA" id="ARBA00004651"/>
    </source>
</evidence>
<gene>
    <name evidence="8" type="ORF">L0661_11800</name>
</gene>
<proteinExistence type="predicted"/>
<organism evidence="8 9">
    <name type="scientific">Dyadobacter chenhuakuii</name>
    <dbReference type="NCBI Taxonomy" id="2909339"/>
    <lineage>
        <taxon>Bacteria</taxon>
        <taxon>Pseudomonadati</taxon>
        <taxon>Bacteroidota</taxon>
        <taxon>Cytophagia</taxon>
        <taxon>Cytophagales</taxon>
        <taxon>Spirosomataceae</taxon>
        <taxon>Dyadobacter</taxon>
    </lineage>
</organism>
<evidence type="ECO:0000313" key="8">
    <source>
        <dbReference type="EMBL" id="MCF2498994.1"/>
    </source>
</evidence>
<evidence type="ECO:0000256" key="5">
    <source>
        <dbReference type="ARBA" id="ARBA00022989"/>
    </source>
</evidence>
<feature type="transmembrane region" description="Helical" evidence="7">
    <location>
        <begin position="420"/>
        <end position="440"/>
    </location>
</feature>
<keyword evidence="4 7" id="KW-0812">Transmembrane</keyword>
<dbReference type="InterPro" id="IPR048279">
    <property type="entry name" value="MdtK-like"/>
</dbReference>
<dbReference type="PANTHER" id="PTHR43823:SF3">
    <property type="entry name" value="MULTIDRUG EXPORT PROTEIN MEPA"/>
    <property type="match status" value="1"/>
</dbReference>
<comment type="caution">
    <text evidence="8">The sequence shown here is derived from an EMBL/GenBank/DDBJ whole genome shotgun (WGS) entry which is preliminary data.</text>
</comment>
<feature type="transmembrane region" description="Helical" evidence="7">
    <location>
        <begin position="265"/>
        <end position="284"/>
    </location>
</feature>
<feature type="transmembrane region" description="Helical" evidence="7">
    <location>
        <begin position="53"/>
        <end position="79"/>
    </location>
</feature>
<feature type="transmembrane region" description="Helical" evidence="7">
    <location>
        <begin position="171"/>
        <end position="194"/>
    </location>
</feature>
<feature type="transmembrane region" description="Helical" evidence="7">
    <location>
        <begin position="358"/>
        <end position="382"/>
    </location>
</feature>
<dbReference type="EMBL" id="JAKFFV010000007">
    <property type="protein sequence ID" value="MCF2498994.1"/>
    <property type="molecule type" value="Genomic_DNA"/>
</dbReference>
<dbReference type="GO" id="GO:0015297">
    <property type="term" value="F:antiporter activity"/>
    <property type="evidence" value="ECO:0007669"/>
    <property type="project" value="InterPro"/>
</dbReference>
<dbReference type="Pfam" id="PF01554">
    <property type="entry name" value="MatE"/>
    <property type="match status" value="2"/>
</dbReference>
<comment type="subcellular location">
    <subcellularLocation>
        <location evidence="1">Cell membrane</location>
        <topology evidence="1">Multi-pass membrane protein</topology>
    </subcellularLocation>
</comment>
<dbReference type="InterPro" id="IPR051327">
    <property type="entry name" value="MATE_MepA_subfamily"/>
</dbReference>
<dbReference type="GO" id="GO:0042910">
    <property type="term" value="F:xenobiotic transmembrane transporter activity"/>
    <property type="evidence" value="ECO:0007669"/>
    <property type="project" value="InterPro"/>
</dbReference>
<dbReference type="GO" id="GO:0005886">
    <property type="term" value="C:plasma membrane"/>
    <property type="evidence" value="ECO:0007669"/>
    <property type="project" value="UniProtKB-SubCell"/>
</dbReference>
<evidence type="ECO:0000256" key="7">
    <source>
        <dbReference type="SAM" id="Phobius"/>
    </source>
</evidence>
<feature type="transmembrane region" description="Helical" evidence="7">
    <location>
        <begin position="20"/>
        <end position="41"/>
    </location>
</feature>
<accession>A0A9X1QFV1</accession>
<feature type="transmembrane region" description="Helical" evidence="7">
    <location>
        <begin position="389"/>
        <end position="408"/>
    </location>
</feature>
<keyword evidence="2" id="KW-0813">Transport</keyword>
<protein>
    <submittedName>
        <fullName evidence="8">Polysaccharide biosynthesis C-terminal domain-containing protein</fullName>
    </submittedName>
</protein>
<evidence type="ECO:0000313" key="9">
    <source>
        <dbReference type="Proteomes" id="UP001139411"/>
    </source>
</evidence>
<dbReference type="PANTHER" id="PTHR43823">
    <property type="entry name" value="SPORULATION PROTEIN YKVU"/>
    <property type="match status" value="1"/>
</dbReference>
<dbReference type="AlphaFoldDB" id="A0A9X1QFV1"/>
<sequence>MTATKQLGEAPIRTLFFQNYGPAIISLLSSIIHQVINGIILGQQVGKDGLAAVGLYGPVVIVLVALSLPIMIGGGVLIGKSIGAGDFKQAQQVFQFATTIVILLGTCVSITAPFTAVPLARFLAGAANVTLAENTADYAFWQLVGLPFFFLGMIWGNFVRANNAPKVSRNASILAAGVNVVLDLILIVACGMGVKGASIATAVALATGATYLFVYFLKGNTHLSFSTFRFTLKLPQWKDYFKIGLPSFASEIAFSSGLLLINQSLIGFGATAVAAFGLVNYLSFLLIRPFTAAMIAALPIMSFNIGAKQPQRVLETLRFTLGFTLLLGIVVTAIGFFVSDQLIMLFSGAENMAYRKIASQAMGLYFLLFLAAGPNYLLAAFFQSTGKTVISLAINLLKGFLLIAPALMILPEYLGLPGIWLSRSLAEILTLIIVAAYTFYYKDRYFAINAIVPNT</sequence>
<keyword evidence="3" id="KW-1003">Cell membrane</keyword>
<evidence type="ECO:0000256" key="6">
    <source>
        <dbReference type="ARBA" id="ARBA00023136"/>
    </source>
</evidence>
<dbReference type="RefSeq" id="WP_235177926.1">
    <property type="nucleotide sequence ID" value="NZ_JAKFFV010000007.1"/>
</dbReference>